<dbReference type="AlphaFoldDB" id="A0A9W9WF13"/>
<accession>A0A9W9WF13</accession>
<reference evidence="1" key="1">
    <citation type="submission" date="2022-12" db="EMBL/GenBank/DDBJ databases">
        <authorList>
            <person name="Petersen C."/>
        </authorList>
    </citation>
    <scope>NUCLEOTIDE SEQUENCE</scope>
    <source>
        <strain evidence="1">IBT 17660</strain>
    </source>
</reference>
<comment type="caution">
    <text evidence="1">The sequence shown here is derived from an EMBL/GenBank/DDBJ whole genome shotgun (WGS) entry which is preliminary data.</text>
</comment>
<evidence type="ECO:0000313" key="1">
    <source>
        <dbReference type="EMBL" id="KAJ5456993.1"/>
    </source>
</evidence>
<sequence length="132" mass="15314">MERGTEAISMEPNPQYPYDHSSQAWELFWQKPAEMVSWILSPATETTRARQRLLMAMRNNALPKDIAVGIFWHLYEQQHRVCQFIQGDAAKQERVYGNNEELVNASLLSSCKQSVPCILMWTVTGIRFYECT</sequence>
<reference evidence="1" key="2">
    <citation type="journal article" date="2023" name="IMA Fungus">
        <title>Comparative genomic study of the Penicillium genus elucidates a diverse pangenome and 15 lateral gene transfer events.</title>
        <authorList>
            <person name="Petersen C."/>
            <person name="Sorensen T."/>
            <person name="Nielsen M.R."/>
            <person name="Sondergaard T.E."/>
            <person name="Sorensen J.L."/>
            <person name="Fitzpatrick D.A."/>
            <person name="Frisvad J.C."/>
            <person name="Nielsen K.L."/>
        </authorList>
    </citation>
    <scope>NUCLEOTIDE SEQUENCE</scope>
    <source>
        <strain evidence="1">IBT 17660</strain>
    </source>
</reference>
<dbReference type="Proteomes" id="UP001147760">
    <property type="component" value="Unassembled WGS sequence"/>
</dbReference>
<proteinExistence type="predicted"/>
<protein>
    <submittedName>
        <fullName evidence="1">Uncharacterized protein</fullName>
    </submittedName>
</protein>
<gene>
    <name evidence="1" type="ORF">N7530_012267</name>
</gene>
<dbReference type="OrthoDB" id="4364700at2759"/>
<dbReference type="EMBL" id="JAPWDO010000009">
    <property type="protein sequence ID" value="KAJ5456993.1"/>
    <property type="molecule type" value="Genomic_DNA"/>
</dbReference>
<name>A0A9W9WF13_9EURO</name>
<keyword evidence="2" id="KW-1185">Reference proteome</keyword>
<evidence type="ECO:0000313" key="2">
    <source>
        <dbReference type="Proteomes" id="UP001147760"/>
    </source>
</evidence>
<organism evidence="1 2">
    <name type="scientific">Penicillium desertorum</name>
    <dbReference type="NCBI Taxonomy" id="1303715"/>
    <lineage>
        <taxon>Eukaryota</taxon>
        <taxon>Fungi</taxon>
        <taxon>Dikarya</taxon>
        <taxon>Ascomycota</taxon>
        <taxon>Pezizomycotina</taxon>
        <taxon>Eurotiomycetes</taxon>
        <taxon>Eurotiomycetidae</taxon>
        <taxon>Eurotiales</taxon>
        <taxon>Aspergillaceae</taxon>
        <taxon>Penicillium</taxon>
    </lineage>
</organism>